<protein>
    <submittedName>
        <fullName evidence="1">Uncharacterized protein</fullName>
    </submittedName>
</protein>
<evidence type="ECO:0000313" key="2">
    <source>
        <dbReference type="Proteomes" id="UP000660708"/>
    </source>
</evidence>
<dbReference type="Proteomes" id="UP000660708">
    <property type="component" value="Unassembled WGS sequence"/>
</dbReference>
<evidence type="ECO:0000313" key="1">
    <source>
        <dbReference type="EMBL" id="MBE0345209.1"/>
    </source>
</evidence>
<organism evidence="1 2">
    <name type="scientific">Pseudoalteromonas peptidolytica F12-50-A1</name>
    <dbReference type="NCBI Taxonomy" id="1315280"/>
    <lineage>
        <taxon>Bacteria</taxon>
        <taxon>Pseudomonadati</taxon>
        <taxon>Pseudomonadota</taxon>
        <taxon>Gammaproteobacteria</taxon>
        <taxon>Alteromonadales</taxon>
        <taxon>Pseudoalteromonadaceae</taxon>
        <taxon>Pseudoalteromonas</taxon>
    </lineage>
</organism>
<name>A0A8I0MU22_9GAMM</name>
<reference evidence="1 2" key="1">
    <citation type="submission" date="2015-06" db="EMBL/GenBank/DDBJ databases">
        <title>Genome sequence of Pseudoalteromonas peptidolytica.</title>
        <authorList>
            <person name="Xie B.-B."/>
            <person name="Rong J.-C."/>
            <person name="Qin Q.-L."/>
            <person name="Zhang Y.-Z."/>
        </authorList>
    </citation>
    <scope>NUCLEOTIDE SEQUENCE [LARGE SCALE GENOMIC DNA]</scope>
    <source>
        <strain evidence="1 2">F12-50-A1</strain>
    </source>
</reference>
<sequence>MLGCTSTLSPELNQCAQQHYQCERSCEMQNTPETMSLQLCTDKCIEQHNACKIQAEKITKSKR</sequence>
<keyword evidence="2" id="KW-1185">Reference proteome</keyword>
<comment type="caution">
    <text evidence="1">The sequence shown here is derived from an EMBL/GenBank/DDBJ whole genome shotgun (WGS) entry which is preliminary data.</text>
</comment>
<accession>A0A8I0MU22</accession>
<dbReference type="AlphaFoldDB" id="A0A8I0MU22"/>
<proteinExistence type="predicted"/>
<dbReference type="EMBL" id="AQHF01000020">
    <property type="protein sequence ID" value="MBE0345209.1"/>
    <property type="molecule type" value="Genomic_DNA"/>
</dbReference>
<gene>
    <name evidence="1" type="ORF">PPEP_a0034</name>
</gene>